<feature type="signal peptide" evidence="5">
    <location>
        <begin position="1"/>
        <end position="19"/>
    </location>
</feature>
<gene>
    <name evidence="7" type="ORF">GCM10023184_35990</name>
</gene>
<dbReference type="PROSITE" id="PS51123">
    <property type="entry name" value="OMPA_2"/>
    <property type="match status" value="1"/>
</dbReference>
<dbReference type="PANTHER" id="PTHR30329">
    <property type="entry name" value="STATOR ELEMENT OF FLAGELLAR MOTOR COMPLEX"/>
    <property type="match status" value="1"/>
</dbReference>
<dbReference type="Pfam" id="PF00691">
    <property type="entry name" value="OmpA"/>
    <property type="match status" value="1"/>
</dbReference>
<feature type="domain" description="OmpA-like" evidence="6">
    <location>
        <begin position="537"/>
        <end position="651"/>
    </location>
</feature>
<accession>A0ABP8HGS6</accession>
<dbReference type="PRINTS" id="PR01021">
    <property type="entry name" value="OMPADOMAIN"/>
</dbReference>
<dbReference type="InterPro" id="IPR036737">
    <property type="entry name" value="OmpA-like_sf"/>
</dbReference>
<comment type="subcellular location">
    <subcellularLocation>
        <location evidence="1">Cell outer membrane</location>
    </subcellularLocation>
</comment>
<evidence type="ECO:0000256" key="5">
    <source>
        <dbReference type="SAM" id="SignalP"/>
    </source>
</evidence>
<dbReference type="PANTHER" id="PTHR30329:SF21">
    <property type="entry name" value="LIPOPROTEIN YIAD-RELATED"/>
    <property type="match status" value="1"/>
</dbReference>
<keyword evidence="8" id="KW-1185">Reference proteome</keyword>
<dbReference type="RefSeq" id="WP_345257209.1">
    <property type="nucleotide sequence ID" value="NZ_BAABGY010000011.1"/>
</dbReference>
<evidence type="ECO:0000313" key="7">
    <source>
        <dbReference type="EMBL" id="GAA4339105.1"/>
    </source>
</evidence>
<keyword evidence="5" id="KW-0732">Signal</keyword>
<evidence type="ECO:0000313" key="8">
    <source>
        <dbReference type="Proteomes" id="UP001501725"/>
    </source>
</evidence>
<dbReference type="Gene3D" id="1.25.40.10">
    <property type="entry name" value="Tetratricopeptide repeat domain"/>
    <property type="match status" value="1"/>
</dbReference>
<dbReference type="SUPFAM" id="SSF103088">
    <property type="entry name" value="OmpA-like"/>
    <property type="match status" value="1"/>
</dbReference>
<keyword evidence="3" id="KW-0998">Cell outer membrane</keyword>
<proteinExistence type="predicted"/>
<dbReference type="InterPro" id="IPR011990">
    <property type="entry name" value="TPR-like_helical_dom_sf"/>
</dbReference>
<evidence type="ECO:0000259" key="6">
    <source>
        <dbReference type="PROSITE" id="PS51123"/>
    </source>
</evidence>
<dbReference type="InterPro" id="IPR050330">
    <property type="entry name" value="Bact_OuterMem_StrucFunc"/>
</dbReference>
<name>A0ABP8HGS6_9BACT</name>
<dbReference type="SUPFAM" id="SSF48452">
    <property type="entry name" value="TPR-like"/>
    <property type="match status" value="1"/>
</dbReference>
<comment type="caution">
    <text evidence="7">The sequence shown here is derived from an EMBL/GenBank/DDBJ whole genome shotgun (WGS) entry which is preliminary data.</text>
</comment>
<dbReference type="Gene3D" id="3.30.1330.60">
    <property type="entry name" value="OmpA-like domain"/>
    <property type="match status" value="1"/>
</dbReference>
<reference evidence="8" key="1">
    <citation type="journal article" date="2019" name="Int. J. Syst. Evol. Microbiol.">
        <title>The Global Catalogue of Microorganisms (GCM) 10K type strain sequencing project: providing services to taxonomists for standard genome sequencing and annotation.</title>
        <authorList>
            <consortium name="The Broad Institute Genomics Platform"/>
            <consortium name="The Broad Institute Genome Sequencing Center for Infectious Disease"/>
            <person name="Wu L."/>
            <person name="Ma J."/>
        </authorList>
    </citation>
    <scope>NUCLEOTIDE SEQUENCE [LARGE SCALE GENOMIC DNA]</scope>
    <source>
        <strain evidence="8">JCM 17919</strain>
    </source>
</reference>
<dbReference type="Proteomes" id="UP001501725">
    <property type="component" value="Unassembled WGS sequence"/>
</dbReference>
<sequence>MSRVSLTVLLLAAAGVAAAQSSADLRLADRLYSDGDHYNAALRYEQYLGFRRSTAVRFAPYSPQRTGGAAAPDSNARGRALSRLAECYYLLNDHAKAAGYYAQAAAAGTTSPADQLRYAVSLRATGRSAEATPLLLRLGRSGAPEAAAATLELQRIDFARAQERNPEAARFQVAKMKGAANSGSGNYAAAVANGTLYFTSSRRTDSGRAKGPALNHLFEAAVSDTAAARQLPVSVPGATDVGLAAFTADGRRAYFTAWSRQEGRSVAAIYTSSLANGQWSAPVKLNAQVNLPGTSNAQPCIVETTGKSLLFFSSDRPGGVGGYDLWYAPVDDANHEYGAHNAGAQLNTAGDEGAPFYHRASATFVYASNGLPGMGGFDLYGVLTQLTGKTPAFIGNPRNLGAPVNSVRDDSYFYSTSPDSLFRDAYFSSDRASDCCLELYTVSKDYTPKVYKRFVTGTITKCGAGTPLAAAVAAGTRTVAAGSNGTYHLELDAAQEGALSLTASLNGYGPGAATLQVPPASGDTTYVVDICLPARERAWQPILFDFDKDTLTVLAQQQLDLVFGDLKEDPSLRVQVGGYTDGKGGEPYNDALAQRRAQAVRDYLWKKGIDASRLEVKGFGECCPVAPERTADGTDAPAARRINRRVELRVY</sequence>
<evidence type="ECO:0000256" key="1">
    <source>
        <dbReference type="ARBA" id="ARBA00004442"/>
    </source>
</evidence>
<dbReference type="CDD" id="cd07185">
    <property type="entry name" value="OmpA_C-like"/>
    <property type="match status" value="1"/>
</dbReference>
<dbReference type="InterPro" id="IPR006664">
    <property type="entry name" value="OMP_bac"/>
</dbReference>
<protein>
    <submittedName>
        <fullName evidence="7">OmpA family protein</fullName>
    </submittedName>
</protein>
<evidence type="ECO:0000256" key="4">
    <source>
        <dbReference type="PROSITE-ProRule" id="PRU00473"/>
    </source>
</evidence>
<keyword evidence="2 4" id="KW-0472">Membrane</keyword>
<dbReference type="EMBL" id="BAABGY010000011">
    <property type="protein sequence ID" value="GAA4339105.1"/>
    <property type="molecule type" value="Genomic_DNA"/>
</dbReference>
<organism evidence="7 8">
    <name type="scientific">Flaviaesturariibacter amylovorans</name>
    <dbReference type="NCBI Taxonomy" id="1084520"/>
    <lineage>
        <taxon>Bacteria</taxon>
        <taxon>Pseudomonadati</taxon>
        <taxon>Bacteroidota</taxon>
        <taxon>Chitinophagia</taxon>
        <taxon>Chitinophagales</taxon>
        <taxon>Chitinophagaceae</taxon>
        <taxon>Flaviaestuariibacter</taxon>
    </lineage>
</organism>
<dbReference type="InterPro" id="IPR006665">
    <property type="entry name" value="OmpA-like"/>
</dbReference>
<evidence type="ECO:0000256" key="2">
    <source>
        <dbReference type="ARBA" id="ARBA00023136"/>
    </source>
</evidence>
<evidence type="ECO:0000256" key="3">
    <source>
        <dbReference type="ARBA" id="ARBA00023237"/>
    </source>
</evidence>
<feature type="chain" id="PRO_5046767764" evidence="5">
    <location>
        <begin position="20"/>
        <end position="651"/>
    </location>
</feature>